<dbReference type="Proteomes" id="UP001501867">
    <property type="component" value="Unassembled WGS sequence"/>
</dbReference>
<sequence>MRITTENINWRPRTAPEALEALELLTERLREAGDDRAVFLDVYVVITRRVVEVLLTEDHDGFLEPGWLSEVTGLFAEEALIATRNSLHGTPVTATSWRLATCYAAHGPAAPYRSAILGINAHINHDLGLVVHAYLQANRTHIDQHLLRRYRHDYFRVNRILEQSVLECTDMLAERYRCRTTTVLRRLPAGRRASVRLTMLVLVAWRDRIWRDILALWNAPDAPARTHITRRMERRAGRIARLIVTVPSSWRGHTTARPRPRHR</sequence>
<dbReference type="EMBL" id="BAAABV010000005">
    <property type="protein sequence ID" value="GAA0270520.1"/>
    <property type="molecule type" value="Genomic_DNA"/>
</dbReference>
<evidence type="ECO:0000313" key="1">
    <source>
        <dbReference type="EMBL" id="GAA0270520.1"/>
    </source>
</evidence>
<dbReference type="RefSeq" id="WP_344151652.1">
    <property type="nucleotide sequence ID" value="NZ_BAAABV010000005.1"/>
</dbReference>
<evidence type="ECO:0000313" key="2">
    <source>
        <dbReference type="Proteomes" id="UP001501867"/>
    </source>
</evidence>
<proteinExistence type="predicted"/>
<keyword evidence="2" id="KW-1185">Reference proteome</keyword>
<accession>A0ABP3EQ79</accession>
<reference evidence="2" key="1">
    <citation type="journal article" date="2019" name="Int. J. Syst. Evol. Microbiol.">
        <title>The Global Catalogue of Microorganisms (GCM) 10K type strain sequencing project: providing services to taxonomists for standard genome sequencing and annotation.</title>
        <authorList>
            <consortium name="The Broad Institute Genomics Platform"/>
            <consortium name="The Broad Institute Genome Sequencing Center for Infectious Disease"/>
            <person name="Wu L."/>
            <person name="Ma J."/>
        </authorList>
    </citation>
    <scope>NUCLEOTIDE SEQUENCE [LARGE SCALE GENOMIC DNA]</scope>
    <source>
        <strain evidence="2">JCM 4505</strain>
    </source>
</reference>
<name>A0ABP3EQ79_9ACTN</name>
<organism evidence="1 2">
    <name type="scientific">Streptomyces polychromogenes</name>
    <dbReference type="NCBI Taxonomy" id="67342"/>
    <lineage>
        <taxon>Bacteria</taxon>
        <taxon>Bacillati</taxon>
        <taxon>Actinomycetota</taxon>
        <taxon>Actinomycetes</taxon>
        <taxon>Kitasatosporales</taxon>
        <taxon>Streptomycetaceae</taxon>
        <taxon>Streptomyces</taxon>
    </lineage>
</organism>
<dbReference type="InterPro" id="IPR046037">
    <property type="entry name" value="DUF5995"/>
</dbReference>
<comment type="caution">
    <text evidence="1">The sequence shown here is derived from an EMBL/GenBank/DDBJ whole genome shotgun (WGS) entry which is preliminary data.</text>
</comment>
<protein>
    <submittedName>
        <fullName evidence="1">DUF5995 family protein</fullName>
    </submittedName>
</protein>
<gene>
    <name evidence="1" type="ORF">GCM10010302_05120</name>
</gene>
<dbReference type="Pfam" id="PF19458">
    <property type="entry name" value="DUF5995"/>
    <property type="match status" value="1"/>
</dbReference>